<accession>A0A8K0G433</accession>
<feature type="chain" id="PRO_5035422369" evidence="1">
    <location>
        <begin position="18"/>
        <end position="74"/>
    </location>
</feature>
<keyword evidence="1" id="KW-0732">Signal</keyword>
<feature type="signal peptide" evidence="1">
    <location>
        <begin position="1"/>
        <end position="17"/>
    </location>
</feature>
<comment type="caution">
    <text evidence="2">The sequence shown here is derived from an EMBL/GenBank/DDBJ whole genome shotgun (WGS) entry which is preliminary data.</text>
</comment>
<reference evidence="2" key="1">
    <citation type="submission" date="2019-08" db="EMBL/GenBank/DDBJ databases">
        <title>The genome of the North American firefly Photinus pyralis.</title>
        <authorList>
            <consortium name="Photinus pyralis genome working group"/>
            <person name="Fallon T.R."/>
            <person name="Sander Lower S.E."/>
            <person name="Weng J.-K."/>
        </authorList>
    </citation>
    <scope>NUCLEOTIDE SEQUENCE</scope>
    <source>
        <strain evidence="2">TRF0915ILg1</strain>
        <tissue evidence="2">Whole body</tissue>
    </source>
</reference>
<dbReference type="Proteomes" id="UP000801492">
    <property type="component" value="Unassembled WGS sequence"/>
</dbReference>
<sequence length="74" mass="8317">MLFKFVFLLIALVVAFAQSGPVYEDSESAATGDHHHGRVQIKVYRGPDDHGHGHHDFAPWGFWVKQPADDDAHH</sequence>
<gene>
    <name evidence="2" type="ORF">ILUMI_20945</name>
</gene>
<organism evidence="2 3">
    <name type="scientific">Ignelater luminosus</name>
    <name type="common">Cucubano</name>
    <name type="synonym">Pyrophorus luminosus</name>
    <dbReference type="NCBI Taxonomy" id="2038154"/>
    <lineage>
        <taxon>Eukaryota</taxon>
        <taxon>Metazoa</taxon>
        <taxon>Ecdysozoa</taxon>
        <taxon>Arthropoda</taxon>
        <taxon>Hexapoda</taxon>
        <taxon>Insecta</taxon>
        <taxon>Pterygota</taxon>
        <taxon>Neoptera</taxon>
        <taxon>Endopterygota</taxon>
        <taxon>Coleoptera</taxon>
        <taxon>Polyphaga</taxon>
        <taxon>Elateriformia</taxon>
        <taxon>Elateroidea</taxon>
        <taxon>Elateridae</taxon>
        <taxon>Agrypninae</taxon>
        <taxon>Pyrophorini</taxon>
        <taxon>Ignelater</taxon>
    </lineage>
</organism>
<evidence type="ECO:0000313" key="3">
    <source>
        <dbReference type="Proteomes" id="UP000801492"/>
    </source>
</evidence>
<proteinExistence type="predicted"/>
<dbReference type="OrthoDB" id="6432123at2759"/>
<evidence type="ECO:0000256" key="1">
    <source>
        <dbReference type="SAM" id="SignalP"/>
    </source>
</evidence>
<name>A0A8K0G433_IGNLU</name>
<protein>
    <submittedName>
        <fullName evidence="2">Uncharacterized protein</fullName>
    </submittedName>
</protein>
<dbReference type="EMBL" id="VTPC01089976">
    <property type="protein sequence ID" value="KAF2885226.1"/>
    <property type="molecule type" value="Genomic_DNA"/>
</dbReference>
<evidence type="ECO:0000313" key="2">
    <source>
        <dbReference type="EMBL" id="KAF2885226.1"/>
    </source>
</evidence>
<dbReference type="AlphaFoldDB" id="A0A8K0G433"/>
<keyword evidence="3" id="KW-1185">Reference proteome</keyword>